<dbReference type="EMBL" id="VTPC01060894">
    <property type="protein sequence ID" value="KAF2889900.1"/>
    <property type="molecule type" value="Genomic_DNA"/>
</dbReference>
<organism evidence="2 3">
    <name type="scientific">Ignelater luminosus</name>
    <name type="common">Cucubano</name>
    <name type="synonym">Pyrophorus luminosus</name>
    <dbReference type="NCBI Taxonomy" id="2038154"/>
    <lineage>
        <taxon>Eukaryota</taxon>
        <taxon>Metazoa</taxon>
        <taxon>Ecdysozoa</taxon>
        <taxon>Arthropoda</taxon>
        <taxon>Hexapoda</taxon>
        <taxon>Insecta</taxon>
        <taxon>Pterygota</taxon>
        <taxon>Neoptera</taxon>
        <taxon>Endopterygota</taxon>
        <taxon>Coleoptera</taxon>
        <taxon>Polyphaga</taxon>
        <taxon>Elateriformia</taxon>
        <taxon>Elateroidea</taxon>
        <taxon>Elateridae</taxon>
        <taxon>Agrypninae</taxon>
        <taxon>Pyrophorini</taxon>
        <taxon>Ignelater</taxon>
    </lineage>
</organism>
<comment type="caution">
    <text evidence="2">The sequence shown here is derived from an EMBL/GenBank/DDBJ whole genome shotgun (WGS) entry which is preliminary data.</text>
</comment>
<dbReference type="GO" id="GO:0003677">
    <property type="term" value="F:DNA binding"/>
    <property type="evidence" value="ECO:0007669"/>
    <property type="project" value="InterPro"/>
</dbReference>
<dbReference type="AlphaFoldDB" id="A0A8K0CUR7"/>
<evidence type="ECO:0000259" key="1">
    <source>
        <dbReference type="Pfam" id="PF01498"/>
    </source>
</evidence>
<proteinExistence type="predicted"/>
<dbReference type="GO" id="GO:0006313">
    <property type="term" value="P:DNA transposition"/>
    <property type="evidence" value="ECO:0007669"/>
    <property type="project" value="InterPro"/>
</dbReference>
<protein>
    <recommendedName>
        <fullName evidence="1">Transposase Tc1-like domain-containing protein</fullName>
    </recommendedName>
</protein>
<dbReference type="OrthoDB" id="8051703at2759"/>
<accession>A0A8K0CUR7</accession>
<dbReference type="InterPro" id="IPR036397">
    <property type="entry name" value="RNaseH_sf"/>
</dbReference>
<dbReference type="GO" id="GO:0015074">
    <property type="term" value="P:DNA integration"/>
    <property type="evidence" value="ECO:0007669"/>
    <property type="project" value="InterPro"/>
</dbReference>
<evidence type="ECO:0000313" key="2">
    <source>
        <dbReference type="EMBL" id="KAF2889900.1"/>
    </source>
</evidence>
<name>A0A8K0CUR7_IGNLU</name>
<reference evidence="2" key="1">
    <citation type="submission" date="2019-08" db="EMBL/GenBank/DDBJ databases">
        <title>The genome of the North American firefly Photinus pyralis.</title>
        <authorList>
            <consortium name="Photinus pyralis genome working group"/>
            <person name="Fallon T.R."/>
            <person name="Sander Lower S.E."/>
            <person name="Weng J.-K."/>
        </authorList>
    </citation>
    <scope>NUCLEOTIDE SEQUENCE</scope>
    <source>
        <strain evidence="2">TRF0915ILg1</strain>
        <tissue evidence="2">Whole body</tissue>
    </source>
</reference>
<feature type="domain" description="Transposase Tc1-like" evidence="1">
    <location>
        <begin position="54"/>
        <end position="117"/>
    </location>
</feature>
<dbReference type="InterPro" id="IPR002492">
    <property type="entry name" value="Transposase_Tc1-like"/>
</dbReference>
<dbReference type="Proteomes" id="UP000801492">
    <property type="component" value="Unassembled WGS sequence"/>
</dbReference>
<dbReference type="Pfam" id="PF01498">
    <property type="entry name" value="HTH_Tnp_Tc3_2"/>
    <property type="match status" value="1"/>
</dbReference>
<evidence type="ECO:0000313" key="3">
    <source>
        <dbReference type="Proteomes" id="UP000801492"/>
    </source>
</evidence>
<keyword evidence="3" id="KW-1185">Reference proteome</keyword>
<sequence>MNRRKNLSVEDAVKASTLLKEGYSMRSYNRRPEQERKRSTDARDDCFVRQSAFRNKTVTGTMLKDELAIARNVMISSRTVRRRLNEAGLSSRRSAKKPLLTREYIVARLRFVRNHQNWTVDEWNRVLFSDETRVNLKSSDGRERVWQSQDRDLLAAILLQDLTEVLKCFGEESVLTVVQSWLPSV</sequence>
<dbReference type="Gene3D" id="3.30.420.10">
    <property type="entry name" value="Ribonuclease H-like superfamily/Ribonuclease H"/>
    <property type="match status" value="1"/>
</dbReference>
<gene>
    <name evidence="2" type="ORF">ILUMI_16273</name>
</gene>